<reference evidence="1 2" key="1">
    <citation type="submission" date="2024-05" db="EMBL/GenBank/DDBJ databases">
        <authorList>
            <person name="Jiang F."/>
        </authorList>
    </citation>
    <scope>NUCLEOTIDE SEQUENCE [LARGE SCALE GENOMIC DNA]</scope>
    <source>
        <strain evidence="1 2">LZ166</strain>
    </source>
</reference>
<keyword evidence="2" id="KW-1185">Reference proteome</keyword>
<sequence length="170" mass="18435">MRRFAGLARMPALVIFTALVVLSVARVSAQESGSPMILPVDPAPLVVETDAGAKSFAVEIADEPEERRRGLMFRERLPESQGMLFVFEQTQPLGFWMMNTILPLDLLFISEDGEVRAILQGEPYSTDTISPGPDEPGRFVLELNAGTAEAQGIEVGDRLTHPVIQAAGGN</sequence>
<protein>
    <submittedName>
        <fullName evidence="1">DUF192 domain-containing protein</fullName>
    </submittedName>
</protein>
<evidence type="ECO:0000313" key="2">
    <source>
        <dbReference type="Proteomes" id="UP001556692"/>
    </source>
</evidence>
<dbReference type="Pfam" id="PF02643">
    <property type="entry name" value="DUF192"/>
    <property type="match status" value="1"/>
</dbReference>
<organism evidence="1 2">
    <name type="scientific">Aquibium pacificus</name>
    <dbReference type="NCBI Taxonomy" id="3153579"/>
    <lineage>
        <taxon>Bacteria</taxon>
        <taxon>Pseudomonadati</taxon>
        <taxon>Pseudomonadota</taxon>
        <taxon>Alphaproteobacteria</taxon>
        <taxon>Hyphomicrobiales</taxon>
        <taxon>Phyllobacteriaceae</taxon>
        <taxon>Aquibium</taxon>
    </lineage>
</organism>
<dbReference type="InterPro" id="IPR038695">
    <property type="entry name" value="Saro_0823-like_sf"/>
</dbReference>
<dbReference type="PANTHER" id="PTHR37953:SF1">
    <property type="entry name" value="UPF0127 PROTEIN MJ1496"/>
    <property type="match status" value="1"/>
</dbReference>
<dbReference type="Gene3D" id="2.60.120.1140">
    <property type="entry name" value="Protein of unknown function DUF192"/>
    <property type="match status" value="1"/>
</dbReference>
<proteinExistence type="predicted"/>
<comment type="caution">
    <text evidence="1">The sequence shown here is derived from an EMBL/GenBank/DDBJ whole genome shotgun (WGS) entry which is preliminary data.</text>
</comment>
<dbReference type="InterPro" id="IPR003795">
    <property type="entry name" value="DUF192"/>
</dbReference>
<dbReference type="RefSeq" id="WP_367954541.1">
    <property type="nucleotide sequence ID" value="NZ_JBDPGJ010000003.1"/>
</dbReference>
<accession>A0ABV3SIR2</accession>
<gene>
    <name evidence="1" type="ORF">ABGN05_13300</name>
</gene>
<dbReference type="EMBL" id="JBDPGJ010000003">
    <property type="protein sequence ID" value="MEX0406648.1"/>
    <property type="molecule type" value="Genomic_DNA"/>
</dbReference>
<dbReference type="Proteomes" id="UP001556692">
    <property type="component" value="Unassembled WGS sequence"/>
</dbReference>
<name>A0ABV3SIR2_9HYPH</name>
<evidence type="ECO:0000313" key="1">
    <source>
        <dbReference type="EMBL" id="MEX0406648.1"/>
    </source>
</evidence>
<dbReference type="PANTHER" id="PTHR37953">
    <property type="entry name" value="UPF0127 PROTEIN MJ1496"/>
    <property type="match status" value="1"/>
</dbReference>